<organism evidence="1 2">
    <name type="scientific">Ixodes persulcatus</name>
    <name type="common">Taiga tick</name>
    <dbReference type="NCBI Taxonomy" id="34615"/>
    <lineage>
        <taxon>Eukaryota</taxon>
        <taxon>Metazoa</taxon>
        <taxon>Ecdysozoa</taxon>
        <taxon>Arthropoda</taxon>
        <taxon>Chelicerata</taxon>
        <taxon>Arachnida</taxon>
        <taxon>Acari</taxon>
        <taxon>Parasitiformes</taxon>
        <taxon>Ixodida</taxon>
        <taxon>Ixodoidea</taxon>
        <taxon>Ixodidae</taxon>
        <taxon>Ixodinae</taxon>
        <taxon>Ixodes</taxon>
    </lineage>
</organism>
<dbReference type="EMBL" id="JABSTQ010010323">
    <property type="protein sequence ID" value="KAG0421746.1"/>
    <property type="molecule type" value="Genomic_DNA"/>
</dbReference>
<comment type="caution">
    <text evidence="1">The sequence shown here is derived from an EMBL/GenBank/DDBJ whole genome shotgun (WGS) entry which is preliminary data.</text>
</comment>
<evidence type="ECO:0000313" key="2">
    <source>
        <dbReference type="Proteomes" id="UP000805193"/>
    </source>
</evidence>
<keyword evidence="2" id="KW-1185">Reference proteome</keyword>
<sequence>MTGSKDVCGSCSAPFYGRQQFLVCSGTCRRRFHCKCINVVEGDYDLLMVNGVSSYKCSTCVKRLDSQETKVGDAHSSISMEELGSHANHESSVSELQGGRKTDREMLSGEAQDSC</sequence>
<reference evidence="1 2" key="1">
    <citation type="journal article" date="2020" name="Cell">
        <title>Large-Scale Comparative Analyses of Tick Genomes Elucidate Their Genetic Diversity and Vector Capacities.</title>
        <authorList>
            <consortium name="Tick Genome and Microbiome Consortium (TIGMIC)"/>
            <person name="Jia N."/>
            <person name="Wang J."/>
            <person name="Shi W."/>
            <person name="Du L."/>
            <person name="Sun Y."/>
            <person name="Zhan W."/>
            <person name="Jiang J.F."/>
            <person name="Wang Q."/>
            <person name="Zhang B."/>
            <person name="Ji P."/>
            <person name="Bell-Sakyi L."/>
            <person name="Cui X.M."/>
            <person name="Yuan T.T."/>
            <person name="Jiang B.G."/>
            <person name="Yang W.F."/>
            <person name="Lam T.T."/>
            <person name="Chang Q.C."/>
            <person name="Ding S.J."/>
            <person name="Wang X.J."/>
            <person name="Zhu J.G."/>
            <person name="Ruan X.D."/>
            <person name="Zhao L."/>
            <person name="Wei J.T."/>
            <person name="Ye R.Z."/>
            <person name="Que T.C."/>
            <person name="Du C.H."/>
            <person name="Zhou Y.H."/>
            <person name="Cheng J.X."/>
            <person name="Dai P.F."/>
            <person name="Guo W.B."/>
            <person name="Han X.H."/>
            <person name="Huang E.J."/>
            <person name="Li L.F."/>
            <person name="Wei W."/>
            <person name="Gao Y.C."/>
            <person name="Liu J.Z."/>
            <person name="Shao H.Z."/>
            <person name="Wang X."/>
            <person name="Wang C.C."/>
            <person name="Yang T.C."/>
            <person name="Huo Q.B."/>
            <person name="Li W."/>
            <person name="Chen H.Y."/>
            <person name="Chen S.E."/>
            <person name="Zhou L.G."/>
            <person name="Ni X.B."/>
            <person name="Tian J.H."/>
            <person name="Sheng Y."/>
            <person name="Liu T."/>
            <person name="Pan Y.S."/>
            <person name="Xia L.Y."/>
            <person name="Li J."/>
            <person name="Zhao F."/>
            <person name="Cao W.C."/>
        </authorList>
    </citation>
    <scope>NUCLEOTIDE SEQUENCE [LARGE SCALE GENOMIC DNA]</scope>
    <source>
        <strain evidence="1">Iper-2018</strain>
    </source>
</reference>
<gene>
    <name evidence="1" type="ORF">HPB47_002378</name>
</gene>
<name>A0AC60PLH7_IXOPE</name>
<evidence type="ECO:0000313" key="1">
    <source>
        <dbReference type="EMBL" id="KAG0421746.1"/>
    </source>
</evidence>
<accession>A0AC60PLH7</accession>
<proteinExistence type="predicted"/>
<dbReference type="Proteomes" id="UP000805193">
    <property type="component" value="Unassembled WGS sequence"/>
</dbReference>
<protein>
    <submittedName>
        <fullName evidence="1">Uncharacterized protein</fullName>
    </submittedName>
</protein>